<dbReference type="SUPFAM" id="SSF52317">
    <property type="entry name" value="Class I glutamine amidotransferase-like"/>
    <property type="match status" value="1"/>
</dbReference>
<dbReference type="EMBL" id="LJJB01000007">
    <property type="protein sequence ID" value="KQL48455.1"/>
    <property type="molecule type" value="Genomic_DNA"/>
</dbReference>
<accession>A0ABR5NA93</accession>
<keyword evidence="3" id="KW-1185">Reference proteome</keyword>
<protein>
    <recommendedName>
        <fullName evidence="1">DJ-1/PfpI domain-containing protein</fullName>
    </recommendedName>
</protein>
<feature type="domain" description="DJ-1/PfpI" evidence="1">
    <location>
        <begin position="2"/>
        <end position="167"/>
    </location>
</feature>
<dbReference type="Gene3D" id="3.40.50.880">
    <property type="match status" value="1"/>
</dbReference>
<dbReference type="InterPro" id="IPR002818">
    <property type="entry name" value="DJ-1/PfpI"/>
</dbReference>
<sequence>MKKILLFIYDSFAEFEIVLFTTALNQEEFQLVTFSTKPAGETVTGVSSMSYVPTLTIEDIDVNEFEALVIPGGTTHPLLTHQPLQAIIRAFYDQHKTIAAICGGPALLGAAGILQEITFTASLTPDDHEYNDVMHWDNKLEQMLVVDRQVITATGSNYVQFAEEVLRRIGSVPEDEQNPLQYFREPSMN</sequence>
<dbReference type="PANTHER" id="PTHR48094">
    <property type="entry name" value="PROTEIN/NUCLEIC ACID DEGLYCASE DJ-1-RELATED"/>
    <property type="match status" value="1"/>
</dbReference>
<name>A0ABR5NA93_BRECH</name>
<proteinExistence type="predicted"/>
<dbReference type="InterPro" id="IPR050325">
    <property type="entry name" value="Prot/Nucl_acid_deglycase"/>
</dbReference>
<evidence type="ECO:0000313" key="2">
    <source>
        <dbReference type="EMBL" id="KQL48455.1"/>
    </source>
</evidence>
<evidence type="ECO:0000259" key="1">
    <source>
        <dbReference type="Pfam" id="PF01965"/>
    </source>
</evidence>
<dbReference type="Pfam" id="PF01965">
    <property type="entry name" value="DJ-1_PfpI"/>
    <property type="match status" value="1"/>
</dbReference>
<dbReference type="InterPro" id="IPR029062">
    <property type="entry name" value="Class_I_gatase-like"/>
</dbReference>
<organism evidence="2 3">
    <name type="scientific">Brevibacillus choshinensis</name>
    <dbReference type="NCBI Taxonomy" id="54911"/>
    <lineage>
        <taxon>Bacteria</taxon>
        <taxon>Bacillati</taxon>
        <taxon>Bacillota</taxon>
        <taxon>Bacilli</taxon>
        <taxon>Bacillales</taxon>
        <taxon>Paenibacillaceae</taxon>
        <taxon>Brevibacillus</taxon>
    </lineage>
</organism>
<reference evidence="2 3" key="1">
    <citation type="submission" date="2015-09" db="EMBL/GenBank/DDBJ databases">
        <title>Genome sequencing project for genomic taxonomy and phylogenomics of Bacillus-like bacteria.</title>
        <authorList>
            <person name="Liu B."/>
            <person name="Wang J."/>
            <person name="Zhu Y."/>
            <person name="Liu G."/>
            <person name="Chen Q."/>
            <person name="Chen Z."/>
            <person name="Lan J."/>
            <person name="Che J."/>
            <person name="Ge C."/>
            <person name="Shi H."/>
            <person name="Pan Z."/>
            <person name="Liu X."/>
        </authorList>
    </citation>
    <scope>NUCLEOTIDE SEQUENCE [LARGE SCALE GENOMIC DNA]</scope>
    <source>
        <strain evidence="2 3">DSM 8552</strain>
    </source>
</reference>
<gene>
    <name evidence="2" type="ORF">AN963_01190</name>
</gene>
<dbReference type="Proteomes" id="UP000051063">
    <property type="component" value="Unassembled WGS sequence"/>
</dbReference>
<comment type="caution">
    <text evidence="2">The sequence shown here is derived from an EMBL/GenBank/DDBJ whole genome shotgun (WGS) entry which is preliminary data.</text>
</comment>
<dbReference type="RefSeq" id="WP_055742740.1">
    <property type="nucleotide sequence ID" value="NZ_LJJB01000007.1"/>
</dbReference>
<dbReference type="PANTHER" id="PTHR48094:SF12">
    <property type="entry name" value="PARKINSON DISEASE PROTEIN 7 HOMOLOG"/>
    <property type="match status" value="1"/>
</dbReference>
<evidence type="ECO:0000313" key="3">
    <source>
        <dbReference type="Proteomes" id="UP000051063"/>
    </source>
</evidence>